<evidence type="ECO:0000313" key="2">
    <source>
        <dbReference type="EMBL" id="CAL0315385.1"/>
    </source>
</evidence>
<keyword evidence="3" id="KW-1185">Reference proteome</keyword>
<gene>
    <name evidence="2" type="ORF">LLUT_LOCUS16445</name>
</gene>
<comment type="caution">
    <text evidence="2">The sequence shown here is derived from an EMBL/GenBank/DDBJ whole genome shotgun (WGS) entry which is preliminary data.</text>
</comment>
<dbReference type="SMART" id="SM00579">
    <property type="entry name" value="FBD"/>
    <property type="match status" value="1"/>
</dbReference>
<dbReference type="AlphaFoldDB" id="A0AAV1X180"/>
<evidence type="ECO:0000259" key="1">
    <source>
        <dbReference type="SMART" id="SM00579"/>
    </source>
</evidence>
<proteinExistence type="predicted"/>
<dbReference type="Proteomes" id="UP001497480">
    <property type="component" value="Unassembled WGS sequence"/>
</dbReference>
<accession>A0AAV1X180</accession>
<dbReference type="EMBL" id="CAXHTB010000011">
    <property type="protein sequence ID" value="CAL0315385.1"/>
    <property type="molecule type" value="Genomic_DNA"/>
</dbReference>
<dbReference type="InterPro" id="IPR006566">
    <property type="entry name" value="FBD"/>
</dbReference>
<organism evidence="2 3">
    <name type="scientific">Lupinus luteus</name>
    <name type="common">European yellow lupine</name>
    <dbReference type="NCBI Taxonomy" id="3873"/>
    <lineage>
        <taxon>Eukaryota</taxon>
        <taxon>Viridiplantae</taxon>
        <taxon>Streptophyta</taxon>
        <taxon>Embryophyta</taxon>
        <taxon>Tracheophyta</taxon>
        <taxon>Spermatophyta</taxon>
        <taxon>Magnoliopsida</taxon>
        <taxon>eudicotyledons</taxon>
        <taxon>Gunneridae</taxon>
        <taxon>Pentapetalae</taxon>
        <taxon>rosids</taxon>
        <taxon>fabids</taxon>
        <taxon>Fabales</taxon>
        <taxon>Fabaceae</taxon>
        <taxon>Papilionoideae</taxon>
        <taxon>50 kb inversion clade</taxon>
        <taxon>genistoids sensu lato</taxon>
        <taxon>core genistoids</taxon>
        <taxon>Genisteae</taxon>
        <taxon>Lupinus</taxon>
    </lineage>
</organism>
<sequence length="170" mass="19281">MEKQSIISFMKELHNINKISMGEGYIKLKTIEIEVKNPYKHVLGLIRFLLANSASLEILKFKVDPGIDKLDIPLMLSISQDLLDMERASPRAQVKFIYPHFGIKEVVCSSVCDYANDPSSEEDSPVCDYANDPSSEEASLAGIKTSISERLKQVVPWKSKKTEERWVWCS</sequence>
<protein>
    <recommendedName>
        <fullName evidence="1">FBD domain-containing protein</fullName>
    </recommendedName>
</protein>
<evidence type="ECO:0000313" key="3">
    <source>
        <dbReference type="Proteomes" id="UP001497480"/>
    </source>
</evidence>
<reference evidence="2 3" key="1">
    <citation type="submission" date="2024-03" db="EMBL/GenBank/DDBJ databases">
        <authorList>
            <person name="Martinez-Hernandez J."/>
        </authorList>
    </citation>
    <scope>NUCLEOTIDE SEQUENCE [LARGE SCALE GENOMIC DNA]</scope>
</reference>
<name>A0AAV1X180_LUPLU</name>
<feature type="domain" description="FBD" evidence="1">
    <location>
        <begin position="28"/>
        <end position="97"/>
    </location>
</feature>